<evidence type="ECO:0000313" key="2">
    <source>
        <dbReference type="Proteomes" id="UP000315295"/>
    </source>
</evidence>
<proteinExistence type="predicted"/>
<sequence>MLNIVMTTTIVTAPPALTPTSEAVIHPPQDTILAMPKSSTSSVTHPLLSARCFHRQPRHIDEGDEFASASTAIGEGVDIATKKQHNRLVHDVGSIVRHHYPMQWESWRLVPQETKDFVIS</sequence>
<dbReference type="Proteomes" id="UP000315295">
    <property type="component" value="Unassembled WGS sequence"/>
</dbReference>
<organism evidence="1 2">
    <name type="scientific">Malus baccata</name>
    <name type="common">Siberian crab apple</name>
    <name type="synonym">Pyrus baccata</name>
    <dbReference type="NCBI Taxonomy" id="106549"/>
    <lineage>
        <taxon>Eukaryota</taxon>
        <taxon>Viridiplantae</taxon>
        <taxon>Streptophyta</taxon>
        <taxon>Embryophyta</taxon>
        <taxon>Tracheophyta</taxon>
        <taxon>Spermatophyta</taxon>
        <taxon>Magnoliopsida</taxon>
        <taxon>eudicotyledons</taxon>
        <taxon>Gunneridae</taxon>
        <taxon>Pentapetalae</taxon>
        <taxon>rosids</taxon>
        <taxon>fabids</taxon>
        <taxon>Rosales</taxon>
        <taxon>Rosaceae</taxon>
        <taxon>Amygdaloideae</taxon>
        <taxon>Maleae</taxon>
        <taxon>Malus</taxon>
    </lineage>
</organism>
<reference evidence="1 2" key="1">
    <citation type="journal article" date="2019" name="G3 (Bethesda)">
        <title>Sequencing of a Wild Apple (Malus baccata) Genome Unravels the Differences Between Cultivated and Wild Apple Species Regarding Disease Resistance and Cold Tolerance.</title>
        <authorList>
            <person name="Chen X."/>
        </authorList>
    </citation>
    <scope>NUCLEOTIDE SEQUENCE [LARGE SCALE GENOMIC DNA]</scope>
    <source>
        <strain evidence="2">cv. Shandingzi</strain>
        <tissue evidence="1">Leaves</tissue>
    </source>
</reference>
<comment type="caution">
    <text evidence="1">The sequence shown here is derived from an EMBL/GenBank/DDBJ whole genome shotgun (WGS) entry which is preliminary data.</text>
</comment>
<accession>A0A540N046</accession>
<evidence type="ECO:0000313" key="1">
    <source>
        <dbReference type="EMBL" id="TQE04427.1"/>
    </source>
</evidence>
<keyword evidence="2" id="KW-1185">Reference proteome</keyword>
<gene>
    <name evidence="1" type="ORF">C1H46_009947</name>
</gene>
<protein>
    <submittedName>
        <fullName evidence="1">Uncharacterized protein</fullName>
    </submittedName>
</protein>
<dbReference type="AlphaFoldDB" id="A0A540N046"/>
<name>A0A540N046_MALBA</name>
<dbReference type="EMBL" id="VIEB01000140">
    <property type="protein sequence ID" value="TQE04427.1"/>
    <property type="molecule type" value="Genomic_DNA"/>
</dbReference>